<proteinExistence type="predicted"/>
<accession>A0ABR5A409</accession>
<protein>
    <recommendedName>
        <fullName evidence="3">DsrE family protein</fullName>
    </recommendedName>
</protein>
<dbReference type="InterPro" id="IPR003787">
    <property type="entry name" value="Sulphur_relay_DsrE/F-like"/>
</dbReference>
<dbReference type="SUPFAM" id="SSF75169">
    <property type="entry name" value="DsrEFH-like"/>
    <property type="match status" value="1"/>
</dbReference>
<organism evidence="1 2">
    <name type="scientific">Cohnella kolymensis</name>
    <dbReference type="NCBI Taxonomy" id="1590652"/>
    <lineage>
        <taxon>Bacteria</taxon>
        <taxon>Bacillati</taxon>
        <taxon>Bacillota</taxon>
        <taxon>Bacilli</taxon>
        <taxon>Bacillales</taxon>
        <taxon>Paenibacillaceae</taxon>
        <taxon>Cohnella</taxon>
    </lineage>
</organism>
<comment type="caution">
    <text evidence="1">The sequence shown here is derived from an EMBL/GenBank/DDBJ whole genome shotgun (WGS) entry which is preliminary data.</text>
</comment>
<gene>
    <name evidence="1" type="ORF">SD71_10275</name>
</gene>
<dbReference type="InterPro" id="IPR027396">
    <property type="entry name" value="DsrEFH-like"/>
</dbReference>
<dbReference type="Proteomes" id="UP000054526">
    <property type="component" value="Unassembled WGS sequence"/>
</dbReference>
<evidence type="ECO:0000313" key="1">
    <source>
        <dbReference type="EMBL" id="KIL35791.1"/>
    </source>
</evidence>
<evidence type="ECO:0008006" key="3">
    <source>
        <dbReference type="Google" id="ProtNLM"/>
    </source>
</evidence>
<name>A0ABR5A409_9BACL</name>
<keyword evidence="2" id="KW-1185">Reference proteome</keyword>
<reference evidence="1 2" key="1">
    <citation type="submission" date="2014-12" db="EMBL/GenBank/DDBJ databases">
        <title>Draft genome sequence of Cohnella kolymensis strain B-2846.</title>
        <authorList>
            <person name="Karlyshev A.V."/>
            <person name="Kudryashova E.B."/>
        </authorList>
    </citation>
    <scope>NUCLEOTIDE SEQUENCE [LARGE SCALE GENOMIC DNA]</scope>
    <source>
        <strain evidence="1 2">VKM B-2846</strain>
    </source>
</reference>
<dbReference type="RefSeq" id="WP_041062369.1">
    <property type="nucleotide sequence ID" value="NZ_JXAL01000016.1"/>
</dbReference>
<dbReference type="Gene3D" id="3.40.1260.10">
    <property type="entry name" value="DsrEFH-like"/>
    <property type="match status" value="1"/>
</dbReference>
<evidence type="ECO:0000313" key="2">
    <source>
        <dbReference type="Proteomes" id="UP000054526"/>
    </source>
</evidence>
<dbReference type="EMBL" id="JXAL01000016">
    <property type="protein sequence ID" value="KIL35791.1"/>
    <property type="molecule type" value="Genomic_DNA"/>
</dbReference>
<sequence length="116" mass="12646">MKKVAIFVHAGEKELGRAVHGLLYAEEIHSAGNKVRLIFDGEGTVWIRRLEDPGHTLNPLYKKVKALGIIEACEHCAAAFGVEEDVQKANITPSKGNEGHASIADLIAEDYIIITL</sequence>
<dbReference type="Pfam" id="PF02635">
    <property type="entry name" value="DsrE"/>
    <property type="match status" value="1"/>
</dbReference>